<feature type="transmembrane region" description="Helical" evidence="1">
    <location>
        <begin position="109"/>
        <end position="132"/>
    </location>
</feature>
<sequence>MKNSKQLAISFIILIIVASLYRIMPGRPYGFAPMIAMAIFGGAVIKDKKFAFLFPLLAMFISDGLYQLLYINGVGNITGFYDGQLTNYILFGGLTVFGFFIKNFNVKKIAIASFVAPTVYFLISNFLVWASASPLAGYARPKTFSGLLMCYSDGLPFYPWSVAATFIFSALFFGSYYFMITRQAKARVIAK</sequence>
<dbReference type="OrthoDB" id="9806699at2"/>
<keyword evidence="1" id="KW-0812">Transmembrane</keyword>
<keyword evidence="1" id="KW-1133">Transmembrane helix</keyword>
<dbReference type="InterPro" id="IPR046487">
    <property type="entry name" value="DUF6580"/>
</dbReference>
<name>A0A3M9NQR4_9BACT</name>
<proteinExistence type="predicted"/>
<keyword evidence="3" id="KW-1185">Reference proteome</keyword>
<dbReference type="Proteomes" id="UP000267223">
    <property type="component" value="Unassembled WGS sequence"/>
</dbReference>
<dbReference type="AlphaFoldDB" id="A0A3M9NQR4"/>
<keyword evidence="1" id="KW-0472">Membrane</keyword>
<reference evidence="2 3" key="1">
    <citation type="submission" date="2018-11" db="EMBL/GenBank/DDBJ databases">
        <title>Draft genome sequence of Ferruginibacter sp. BO-59.</title>
        <authorList>
            <person name="Im W.T."/>
        </authorList>
    </citation>
    <scope>NUCLEOTIDE SEQUENCE [LARGE SCALE GENOMIC DNA]</scope>
    <source>
        <strain evidence="2 3">BO-59</strain>
    </source>
</reference>
<evidence type="ECO:0000313" key="3">
    <source>
        <dbReference type="Proteomes" id="UP000267223"/>
    </source>
</evidence>
<feature type="transmembrane region" description="Helical" evidence="1">
    <location>
        <begin position="29"/>
        <end position="45"/>
    </location>
</feature>
<feature type="transmembrane region" description="Helical" evidence="1">
    <location>
        <begin position="52"/>
        <end position="73"/>
    </location>
</feature>
<dbReference type="Pfam" id="PF20221">
    <property type="entry name" value="DUF6580"/>
    <property type="match status" value="1"/>
</dbReference>
<dbReference type="EMBL" id="RJJR01000001">
    <property type="protein sequence ID" value="RNI40129.1"/>
    <property type="molecule type" value="Genomic_DNA"/>
</dbReference>
<feature type="transmembrane region" description="Helical" evidence="1">
    <location>
        <begin position="85"/>
        <end position="102"/>
    </location>
</feature>
<accession>A0A3M9NQR4</accession>
<evidence type="ECO:0000313" key="2">
    <source>
        <dbReference type="EMBL" id="RNI40129.1"/>
    </source>
</evidence>
<gene>
    <name evidence="2" type="ORF">EFY79_02200</name>
</gene>
<feature type="transmembrane region" description="Helical" evidence="1">
    <location>
        <begin position="7"/>
        <end position="23"/>
    </location>
</feature>
<organism evidence="2 3">
    <name type="scientific">Hanamia caeni</name>
    <dbReference type="NCBI Taxonomy" id="2294116"/>
    <lineage>
        <taxon>Bacteria</taxon>
        <taxon>Pseudomonadati</taxon>
        <taxon>Bacteroidota</taxon>
        <taxon>Chitinophagia</taxon>
        <taxon>Chitinophagales</taxon>
        <taxon>Chitinophagaceae</taxon>
        <taxon>Hanamia</taxon>
    </lineage>
</organism>
<protein>
    <submittedName>
        <fullName evidence="2">Uncharacterized protein</fullName>
    </submittedName>
</protein>
<comment type="caution">
    <text evidence="2">The sequence shown here is derived from an EMBL/GenBank/DDBJ whole genome shotgun (WGS) entry which is preliminary data.</text>
</comment>
<dbReference type="RefSeq" id="WP_123119020.1">
    <property type="nucleotide sequence ID" value="NZ_RJJR01000001.1"/>
</dbReference>
<evidence type="ECO:0000256" key="1">
    <source>
        <dbReference type="SAM" id="Phobius"/>
    </source>
</evidence>
<feature type="transmembrane region" description="Helical" evidence="1">
    <location>
        <begin position="157"/>
        <end position="179"/>
    </location>
</feature>